<reference evidence="3" key="1">
    <citation type="submission" date="2013-06" db="EMBL/GenBank/DDBJ databases">
        <authorList>
            <person name="Zhao Q."/>
        </authorList>
    </citation>
    <scope>NUCLEOTIDE SEQUENCE</scope>
    <source>
        <strain evidence="3">cv. W1943</strain>
    </source>
</reference>
<feature type="signal peptide" evidence="1">
    <location>
        <begin position="1"/>
        <end position="28"/>
    </location>
</feature>
<protein>
    <recommendedName>
        <fullName evidence="4">Xylanase inhibitor N-terminal domain-containing protein</fullName>
    </recommendedName>
</protein>
<sequence length="283" mass="30227">MASGFFHQLEVIIIILCFFPTFPSFASGRYSPHDGATATWAGHHHQLQVARDHPRGCGGGGGLAEYCWVARPQASVASVATFVSTAGAASPHQAVSNCRTWGPMWYISFFVSKSIIKGNVHVDYLGSSAIDGHIILGPATRPMARYFGPTQASLQPGDFNCSVLSGFVTRPGCSPLPAFAAAAGKSSSHRTVTGGLPELDSELALLAMIIVLADRATDRRKKKSGRARYSVAAIGALLVMLLRQVPHLQHRWQMQHAQTAPMIPTCPSIFGATPIVIKPRAAQ</sequence>
<dbReference type="EnsemblPlants" id="ORUFI09G08250.1">
    <property type="protein sequence ID" value="ORUFI09G08250.1"/>
    <property type="gene ID" value="ORUFI09G08250"/>
</dbReference>
<feature type="chain" id="PRO_5002371662" description="Xylanase inhibitor N-terminal domain-containing protein" evidence="1">
    <location>
        <begin position="29"/>
        <end position="283"/>
    </location>
</feature>
<dbReference type="AlphaFoldDB" id="A0A0E0QQH3"/>
<evidence type="ECO:0000313" key="2">
    <source>
        <dbReference type="EnsemblPlants" id="ORUFI09G08250.1"/>
    </source>
</evidence>
<proteinExistence type="predicted"/>
<evidence type="ECO:0008006" key="4">
    <source>
        <dbReference type="Google" id="ProtNLM"/>
    </source>
</evidence>
<dbReference type="Proteomes" id="UP000008022">
    <property type="component" value="Unassembled WGS sequence"/>
</dbReference>
<dbReference type="HOGENOM" id="CLU_086817_0_0_1"/>
<dbReference type="OMA" id="GLAEYCW"/>
<accession>A0A0E0QQH3</accession>
<organism evidence="2 3">
    <name type="scientific">Oryza rufipogon</name>
    <name type="common">Brownbeard rice</name>
    <name type="synonym">Asian wild rice</name>
    <dbReference type="NCBI Taxonomy" id="4529"/>
    <lineage>
        <taxon>Eukaryota</taxon>
        <taxon>Viridiplantae</taxon>
        <taxon>Streptophyta</taxon>
        <taxon>Embryophyta</taxon>
        <taxon>Tracheophyta</taxon>
        <taxon>Spermatophyta</taxon>
        <taxon>Magnoliopsida</taxon>
        <taxon>Liliopsida</taxon>
        <taxon>Poales</taxon>
        <taxon>Poaceae</taxon>
        <taxon>BOP clade</taxon>
        <taxon>Oryzoideae</taxon>
        <taxon>Oryzeae</taxon>
        <taxon>Oryzinae</taxon>
        <taxon>Oryza</taxon>
    </lineage>
</organism>
<evidence type="ECO:0000313" key="3">
    <source>
        <dbReference type="Proteomes" id="UP000008022"/>
    </source>
</evidence>
<keyword evidence="3" id="KW-1185">Reference proteome</keyword>
<keyword evidence="1" id="KW-0732">Signal</keyword>
<dbReference type="Gramene" id="ORUFI09G08250.1">
    <property type="protein sequence ID" value="ORUFI09G08250.1"/>
    <property type="gene ID" value="ORUFI09G08250"/>
</dbReference>
<evidence type="ECO:0000256" key="1">
    <source>
        <dbReference type="SAM" id="SignalP"/>
    </source>
</evidence>
<name>A0A0E0QQH3_ORYRU</name>
<reference evidence="2" key="2">
    <citation type="submission" date="2015-06" db="UniProtKB">
        <authorList>
            <consortium name="EnsemblPlants"/>
        </authorList>
    </citation>
    <scope>IDENTIFICATION</scope>
</reference>